<evidence type="ECO:0000313" key="5">
    <source>
        <dbReference type="Proteomes" id="UP000242205"/>
    </source>
</evidence>
<evidence type="ECO:0000259" key="3">
    <source>
        <dbReference type="PROSITE" id="PS51782"/>
    </source>
</evidence>
<dbReference type="SUPFAM" id="SSF54106">
    <property type="entry name" value="LysM domain"/>
    <property type="match status" value="1"/>
</dbReference>
<comment type="similarity">
    <text evidence="1">Belongs to the E.coli NlpD/Haemophilus LppB family.</text>
</comment>
<feature type="domain" description="LysM" evidence="3">
    <location>
        <begin position="38"/>
        <end position="82"/>
    </location>
</feature>
<dbReference type="SUPFAM" id="SSF51261">
    <property type="entry name" value="Duplicated hybrid motif"/>
    <property type="match status" value="1"/>
</dbReference>
<dbReference type="Proteomes" id="UP000242205">
    <property type="component" value="Chromosome"/>
</dbReference>
<dbReference type="PANTHER" id="PTHR21666:SF263">
    <property type="entry name" value="MUREIN HYDROLASE ACTIVATOR NLPD"/>
    <property type="match status" value="1"/>
</dbReference>
<organism evidence="4 5">
    <name type="scientific">Pseudazoarcus pumilus</name>
    <dbReference type="NCBI Taxonomy" id="2067960"/>
    <lineage>
        <taxon>Bacteria</taxon>
        <taxon>Pseudomonadati</taxon>
        <taxon>Pseudomonadota</taxon>
        <taxon>Betaproteobacteria</taxon>
        <taxon>Rhodocyclales</taxon>
        <taxon>Zoogloeaceae</taxon>
        <taxon>Pseudazoarcus</taxon>
    </lineage>
</organism>
<dbReference type="AlphaFoldDB" id="A0A2I6SB21"/>
<dbReference type="InterPro" id="IPR018392">
    <property type="entry name" value="LysM"/>
</dbReference>
<dbReference type="Gene3D" id="3.10.350.10">
    <property type="entry name" value="LysM domain"/>
    <property type="match status" value="1"/>
</dbReference>
<dbReference type="InterPro" id="IPR050570">
    <property type="entry name" value="Cell_wall_metabolism_enzyme"/>
</dbReference>
<dbReference type="GO" id="GO:0004222">
    <property type="term" value="F:metalloendopeptidase activity"/>
    <property type="evidence" value="ECO:0007669"/>
    <property type="project" value="TreeGrafter"/>
</dbReference>
<keyword evidence="5" id="KW-1185">Reference proteome</keyword>
<name>A0A2I6SB21_9RHOO</name>
<dbReference type="SMART" id="SM00257">
    <property type="entry name" value="LysM"/>
    <property type="match status" value="1"/>
</dbReference>
<accession>A0A2I6SB21</accession>
<dbReference type="Gene3D" id="2.70.70.10">
    <property type="entry name" value="Glucose Permease (Domain IIA)"/>
    <property type="match status" value="1"/>
</dbReference>
<dbReference type="Pfam" id="PF01551">
    <property type="entry name" value="Peptidase_M23"/>
    <property type="match status" value="1"/>
</dbReference>
<dbReference type="KEGG" id="atw:C0099_11960"/>
<dbReference type="InterPro" id="IPR016047">
    <property type="entry name" value="M23ase_b-sheet_dom"/>
</dbReference>
<dbReference type="GO" id="GO:0032153">
    <property type="term" value="C:cell division site"/>
    <property type="evidence" value="ECO:0007669"/>
    <property type="project" value="TreeGrafter"/>
</dbReference>
<proteinExistence type="inferred from homology"/>
<feature type="compositionally biased region" description="Pro residues" evidence="2">
    <location>
        <begin position="143"/>
        <end position="165"/>
    </location>
</feature>
<dbReference type="CDD" id="cd00118">
    <property type="entry name" value="LysM"/>
    <property type="match status" value="1"/>
</dbReference>
<gene>
    <name evidence="4" type="ORF">C0099_11960</name>
</gene>
<dbReference type="PROSITE" id="PS51782">
    <property type="entry name" value="LYSM"/>
    <property type="match status" value="1"/>
</dbReference>
<sequence length="301" mass="31291">MASALLLSGCLSQLPAPFGDASRGSTAPSTAGAQADGQHHVVRQGDTLLGISRTYGQSVGDLVRWNGLESPHQIRVGQRLRVAPPSAGSGEDAVTVRPIESPGVVAEPSQPAAEVPLIDSPRGGRTEYSDEAWAAINPQILPSEPPLPIPSPPDTPPAQPAPAEPSEPAEKPAPAAPAAVEAPWLWPAAGEVIEGFDESSNKGLDIAGEPGDPVVAAAAGSVVYSGSGLRGYGKLVIIKHEDDFLTAYAHNRDLLVKEGDKVSKGQKIAELGSTDADRPKLHFEIRKQGKPVDPAKFLPAR</sequence>
<feature type="compositionally biased region" description="Polar residues" evidence="2">
    <location>
        <begin position="23"/>
        <end position="32"/>
    </location>
</feature>
<dbReference type="Pfam" id="PF01476">
    <property type="entry name" value="LysM"/>
    <property type="match status" value="1"/>
</dbReference>
<dbReference type="InterPro" id="IPR011055">
    <property type="entry name" value="Dup_hybrid_motif"/>
</dbReference>
<evidence type="ECO:0000256" key="2">
    <source>
        <dbReference type="SAM" id="MobiDB-lite"/>
    </source>
</evidence>
<reference evidence="4 5" key="1">
    <citation type="submission" date="2018-01" db="EMBL/GenBank/DDBJ databases">
        <authorList>
            <person name="Fu G.-Y."/>
        </authorList>
    </citation>
    <scope>NUCLEOTIDE SEQUENCE [LARGE SCALE GENOMIC DNA]</scope>
    <source>
        <strain evidence="4 5">SY39</strain>
    </source>
</reference>
<dbReference type="PANTHER" id="PTHR21666">
    <property type="entry name" value="PEPTIDASE-RELATED"/>
    <property type="match status" value="1"/>
</dbReference>
<dbReference type="CDD" id="cd12797">
    <property type="entry name" value="M23_peptidase"/>
    <property type="match status" value="1"/>
</dbReference>
<evidence type="ECO:0000313" key="4">
    <source>
        <dbReference type="EMBL" id="AUN96456.1"/>
    </source>
</evidence>
<feature type="region of interest" description="Disordered" evidence="2">
    <location>
        <begin position="20"/>
        <end position="39"/>
    </location>
</feature>
<dbReference type="InterPro" id="IPR036779">
    <property type="entry name" value="LysM_dom_sf"/>
</dbReference>
<feature type="region of interest" description="Disordered" evidence="2">
    <location>
        <begin position="102"/>
        <end position="126"/>
    </location>
</feature>
<evidence type="ECO:0000256" key="1">
    <source>
        <dbReference type="ARBA" id="ARBA00038420"/>
    </source>
</evidence>
<protein>
    <submittedName>
        <fullName evidence="4">Peptidase</fullName>
    </submittedName>
</protein>
<dbReference type="GO" id="GO:0009279">
    <property type="term" value="C:cell outer membrane"/>
    <property type="evidence" value="ECO:0007669"/>
    <property type="project" value="TreeGrafter"/>
</dbReference>
<dbReference type="EMBL" id="CP025682">
    <property type="protein sequence ID" value="AUN96456.1"/>
    <property type="molecule type" value="Genomic_DNA"/>
</dbReference>
<dbReference type="OrthoDB" id="9795421at2"/>
<feature type="region of interest" description="Disordered" evidence="2">
    <location>
        <begin position="140"/>
        <end position="178"/>
    </location>
</feature>